<gene>
    <name evidence="2" type="ORF">QW060_04260</name>
</gene>
<accession>A0ABT8CQR1</accession>
<name>A0ABT8CQR1_9FLAO</name>
<organism evidence="2 3">
    <name type="scientific">Paenimyroides ceti</name>
    <dbReference type="NCBI Taxonomy" id="395087"/>
    <lineage>
        <taxon>Bacteria</taxon>
        <taxon>Pseudomonadati</taxon>
        <taxon>Bacteroidota</taxon>
        <taxon>Flavobacteriia</taxon>
        <taxon>Flavobacteriales</taxon>
        <taxon>Flavobacteriaceae</taxon>
        <taxon>Paenimyroides</taxon>
    </lineage>
</organism>
<dbReference type="Gene3D" id="2.40.128.270">
    <property type="match status" value="2"/>
</dbReference>
<dbReference type="EMBL" id="JAUFQU010000001">
    <property type="protein sequence ID" value="MDN3706336.1"/>
    <property type="molecule type" value="Genomic_DNA"/>
</dbReference>
<reference evidence="3" key="1">
    <citation type="journal article" date="2019" name="Int. J. Syst. Evol. Microbiol.">
        <title>The Global Catalogue of Microorganisms (GCM) 10K type strain sequencing project: providing services to taxonomists for standard genome sequencing and annotation.</title>
        <authorList>
            <consortium name="The Broad Institute Genomics Platform"/>
            <consortium name="The Broad Institute Genome Sequencing Center for Infectious Disease"/>
            <person name="Wu L."/>
            <person name="Ma J."/>
        </authorList>
    </citation>
    <scope>NUCLEOTIDE SEQUENCE [LARGE SCALE GENOMIC DNA]</scope>
    <source>
        <strain evidence="3">CECT 7184</strain>
    </source>
</reference>
<dbReference type="PANTHER" id="PTHR35535">
    <property type="entry name" value="HEAT SHOCK PROTEIN HSLJ"/>
    <property type="match status" value="1"/>
</dbReference>
<comment type="caution">
    <text evidence="2">The sequence shown here is derived from an EMBL/GenBank/DDBJ whole genome shotgun (WGS) entry which is preliminary data.</text>
</comment>
<evidence type="ECO:0000313" key="3">
    <source>
        <dbReference type="Proteomes" id="UP001242368"/>
    </source>
</evidence>
<dbReference type="InterPro" id="IPR005184">
    <property type="entry name" value="DUF306_Meta_HslJ"/>
</dbReference>
<dbReference type="InterPro" id="IPR053147">
    <property type="entry name" value="Hsp_HslJ-like"/>
</dbReference>
<dbReference type="PROSITE" id="PS51257">
    <property type="entry name" value="PROKAR_LIPOPROTEIN"/>
    <property type="match status" value="1"/>
</dbReference>
<protein>
    <submittedName>
        <fullName evidence="2">META domain-containing protein</fullName>
    </submittedName>
</protein>
<dbReference type="RefSeq" id="WP_290362412.1">
    <property type="nucleotide sequence ID" value="NZ_JAUFQU010000001.1"/>
</dbReference>
<dbReference type="Pfam" id="PF03724">
    <property type="entry name" value="META"/>
    <property type="match status" value="2"/>
</dbReference>
<sequence>MKNKIFKSLAVIGVVIGLTGCAAKKDSAQSQELINGTWQLVEQSDVKDINKAFPQGVPTLTFESGKEVKIYGKDGCNGINTTAKLKKNNSIEVNPNYVSTLMYCDKVKDTEFKMLFTTASSYKVTENVLILKSDKGSLKFHKVSLNGKWVLDKIFTVKEKVSTLYPYKKPFINIDINSTQISGNTACNSINGKMLIHQNTIKFNHLAMTKMFCEGINEQAFTNALSKTSHYKLDGTRLTLLENDKPLLEFVREFEK</sequence>
<dbReference type="Proteomes" id="UP001242368">
    <property type="component" value="Unassembled WGS sequence"/>
</dbReference>
<dbReference type="PANTHER" id="PTHR35535:SF1">
    <property type="entry name" value="HEAT SHOCK PROTEIN HSLJ"/>
    <property type="match status" value="1"/>
</dbReference>
<feature type="domain" description="DUF306" evidence="1">
    <location>
        <begin position="31"/>
        <end position="137"/>
    </location>
</feature>
<dbReference type="InterPro" id="IPR038670">
    <property type="entry name" value="HslJ-like_sf"/>
</dbReference>
<evidence type="ECO:0000313" key="2">
    <source>
        <dbReference type="EMBL" id="MDN3706336.1"/>
    </source>
</evidence>
<keyword evidence="3" id="KW-1185">Reference proteome</keyword>
<proteinExistence type="predicted"/>
<evidence type="ECO:0000259" key="1">
    <source>
        <dbReference type="Pfam" id="PF03724"/>
    </source>
</evidence>
<feature type="domain" description="DUF306" evidence="1">
    <location>
        <begin position="147"/>
        <end position="250"/>
    </location>
</feature>